<evidence type="ECO:0000313" key="3">
    <source>
        <dbReference type="EMBL" id="AMS02661.1"/>
    </source>
</evidence>
<feature type="domain" description="Phage FDXHR zinc binding" evidence="2">
    <location>
        <begin position="59"/>
        <end position="109"/>
    </location>
</feature>
<dbReference type="KEGG" id="vg:29125079"/>
<protein>
    <recommendedName>
        <fullName evidence="2">Phage FDXHR zinc binding domain-containing protein</fullName>
    </recommendedName>
</protein>
<dbReference type="Pfam" id="PF24071">
    <property type="entry name" value="Phage_zn_bind_3"/>
    <property type="match status" value="1"/>
</dbReference>
<reference evidence="4" key="1">
    <citation type="submission" date="2016-03" db="EMBL/GenBank/DDBJ databases">
        <authorList>
            <person name="Ploux O."/>
        </authorList>
    </citation>
    <scope>NUCLEOTIDE SEQUENCE [LARGE SCALE GENOMIC DNA]</scope>
</reference>
<name>A0A142K978_9CAUD</name>
<evidence type="ECO:0000256" key="1">
    <source>
        <dbReference type="SAM" id="MobiDB-lite"/>
    </source>
</evidence>
<sequence length="138" mass="15003">MTQEPPVEGQQSSVGRPKRGSRSLSTGEGGKEAQISANLRDPHVSKKRARPKTESLILRCGGCDSEWSGLNTCHCAGCHQTFSGLTAFVKHRPTTARSTGTAKCHAPDGVGLELNGRWYPCWGEPMDEDNDFWASDDE</sequence>
<dbReference type="RefSeq" id="YP_009301171.1">
    <property type="nucleotide sequence ID" value="NC_031230.1"/>
</dbReference>
<evidence type="ECO:0000259" key="2">
    <source>
        <dbReference type="Pfam" id="PF24071"/>
    </source>
</evidence>
<proteinExistence type="predicted"/>
<dbReference type="GeneID" id="29125079"/>
<dbReference type="InterPro" id="IPR058158">
    <property type="entry name" value="Phage_zn-bd_3"/>
</dbReference>
<gene>
    <name evidence="3" type="primary">117</name>
    <name evidence="3" type="ORF">SEA_YVONNETASTIC_117</name>
</gene>
<evidence type="ECO:0000313" key="4">
    <source>
        <dbReference type="Proteomes" id="UP000201371"/>
    </source>
</evidence>
<dbReference type="Proteomes" id="UP000201371">
    <property type="component" value="Segment"/>
</dbReference>
<feature type="region of interest" description="Disordered" evidence="1">
    <location>
        <begin position="1"/>
        <end position="52"/>
    </location>
</feature>
<dbReference type="EMBL" id="KU963248">
    <property type="protein sequence ID" value="AMS02661.1"/>
    <property type="molecule type" value="Genomic_DNA"/>
</dbReference>
<dbReference type="OrthoDB" id="17000at10239"/>
<organism evidence="3 4">
    <name type="scientific">Gordonia phage Yvonnetastic</name>
    <dbReference type="NCBI Taxonomy" id="1821566"/>
    <lineage>
        <taxon>Viruses</taxon>
        <taxon>Duplodnaviria</taxon>
        <taxon>Heunggongvirae</taxon>
        <taxon>Uroviricota</taxon>
        <taxon>Caudoviricetes</taxon>
        <taxon>Yvonnevirus</taxon>
        <taxon>Yvonnevirus yvonnetastic</taxon>
        <taxon>Gordonia virus Yvonnetastic</taxon>
    </lineage>
</organism>
<feature type="compositionally biased region" description="Polar residues" evidence="1">
    <location>
        <begin position="1"/>
        <end position="14"/>
    </location>
</feature>
<accession>A0A142K978</accession>
<keyword evidence="4" id="KW-1185">Reference proteome</keyword>